<dbReference type="HOGENOM" id="CLU_017584_9_3_5"/>
<dbReference type="SUPFAM" id="SSF48008">
    <property type="entry name" value="GntR ligand-binding domain-like"/>
    <property type="match status" value="1"/>
</dbReference>
<dbReference type="Pfam" id="PF00392">
    <property type="entry name" value="GntR"/>
    <property type="match status" value="1"/>
</dbReference>
<dbReference type="SUPFAM" id="SSF46785">
    <property type="entry name" value="Winged helix' DNA-binding domain"/>
    <property type="match status" value="1"/>
</dbReference>
<keyword evidence="6" id="KW-1185">Reference proteome</keyword>
<dbReference type="Pfam" id="PF07729">
    <property type="entry name" value="FCD"/>
    <property type="match status" value="1"/>
</dbReference>
<dbReference type="Gene3D" id="1.10.10.10">
    <property type="entry name" value="Winged helix-like DNA-binding domain superfamily/Winged helix DNA-binding domain"/>
    <property type="match status" value="1"/>
</dbReference>
<dbReference type="Proteomes" id="UP000008850">
    <property type="component" value="Chromosome"/>
</dbReference>
<proteinExistence type="predicted"/>
<dbReference type="InterPro" id="IPR011711">
    <property type="entry name" value="GntR_C"/>
</dbReference>
<keyword evidence="3" id="KW-0804">Transcription</keyword>
<dbReference type="AlphaFoldDB" id="G4RC52"/>
<evidence type="ECO:0000313" key="6">
    <source>
        <dbReference type="Proteomes" id="UP000008850"/>
    </source>
</evidence>
<dbReference type="InterPro" id="IPR036388">
    <property type="entry name" value="WH-like_DNA-bd_sf"/>
</dbReference>
<dbReference type="SMART" id="SM00345">
    <property type="entry name" value="HTH_GNTR"/>
    <property type="match status" value="1"/>
</dbReference>
<sequence>MRNPRGVDVKSETNPRVFEVTFRMFKDQILNGELRPGDKLLPERELSQKLGVSRASLREVMRVLALLGVVEIKPGQGAFVRKPDLHMLQDFFGLVLAMEPALYEHLLEARMAIECRAIRLACRYAGPEVRAQLIDALDKIQHTVDDPDLGAEADFAFHAAIVEASGNKVLKLIYEAIASHLRRSHHERREAVAGKPDIIDSLSGDHVRVYDAIIAGDPDQAEAVLKEHFVLAQRTGRS</sequence>
<dbReference type="PANTHER" id="PTHR43537">
    <property type="entry name" value="TRANSCRIPTIONAL REGULATOR, GNTR FAMILY"/>
    <property type="match status" value="1"/>
</dbReference>
<dbReference type="EMBL" id="CP003075">
    <property type="protein sequence ID" value="AEQ52675.1"/>
    <property type="molecule type" value="Genomic_DNA"/>
</dbReference>
<dbReference type="CDD" id="cd07377">
    <property type="entry name" value="WHTH_GntR"/>
    <property type="match status" value="1"/>
</dbReference>
<evidence type="ECO:0000256" key="2">
    <source>
        <dbReference type="ARBA" id="ARBA00023125"/>
    </source>
</evidence>
<dbReference type="InterPro" id="IPR036390">
    <property type="entry name" value="WH_DNA-bd_sf"/>
</dbReference>
<evidence type="ECO:0000313" key="5">
    <source>
        <dbReference type="EMBL" id="AEQ52675.1"/>
    </source>
</evidence>
<name>G4RC52_PELHB</name>
<protein>
    <submittedName>
        <fullName evidence="5">Transcriptional regulator, GntR family</fullName>
    </submittedName>
</protein>
<evidence type="ECO:0000259" key="4">
    <source>
        <dbReference type="PROSITE" id="PS50949"/>
    </source>
</evidence>
<gene>
    <name evidence="5" type="ordered locus">KKY_2667</name>
</gene>
<dbReference type="SMART" id="SM00895">
    <property type="entry name" value="FCD"/>
    <property type="match status" value="1"/>
</dbReference>
<dbReference type="InterPro" id="IPR008920">
    <property type="entry name" value="TF_FadR/GntR_C"/>
</dbReference>
<accession>G4RC52</accession>
<dbReference type="KEGG" id="phl:KKY_2667"/>
<dbReference type="GO" id="GO:0003677">
    <property type="term" value="F:DNA binding"/>
    <property type="evidence" value="ECO:0007669"/>
    <property type="project" value="UniProtKB-KW"/>
</dbReference>
<keyword evidence="1" id="KW-0805">Transcription regulation</keyword>
<dbReference type="Gene3D" id="1.20.120.530">
    <property type="entry name" value="GntR ligand-binding domain-like"/>
    <property type="match status" value="1"/>
</dbReference>
<feature type="domain" description="HTH gntR-type" evidence="4">
    <location>
        <begin position="15"/>
        <end position="83"/>
    </location>
</feature>
<dbReference type="PATRIC" id="fig|1082931.4.peg.2632"/>
<keyword evidence="2" id="KW-0238">DNA-binding</keyword>
<evidence type="ECO:0000256" key="3">
    <source>
        <dbReference type="ARBA" id="ARBA00023163"/>
    </source>
</evidence>
<dbReference type="InterPro" id="IPR000524">
    <property type="entry name" value="Tscrpt_reg_HTH_GntR"/>
</dbReference>
<dbReference type="GO" id="GO:0003700">
    <property type="term" value="F:DNA-binding transcription factor activity"/>
    <property type="evidence" value="ECO:0007669"/>
    <property type="project" value="InterPro"/>
</dbReference>
<reference evidence="5 6" key="1">
    <citation type="journal article" date="2012" name="J. Bacteriol.">
        <title>Complete genome sequence of Pelagibacterium halotolerans B2T.</title>
        <authorList>
            <person name="Huo Y.Y."/>
            <person name="Cheng H."/>
            <person name="Han X.F."/>
            <person name="Jiang X.W."/>
            <person name="Sun C."/>
            <person name="Zhang X.Q."/>
            <person name="Zhu X.F."/>
            <person name="Liu Y.F."/>
            <person name="Li P.F."/>
            <person name="Ni P.X."/>
            <person name="Wu M."/>
        </authorList>
    </citation>
    <scope>NUCLEOTIDE SEQUENCE [LARGE SCALE GENOMIC DNA]</scope>
    <source>
        <strain evidence="6">DSM 22347 / JCM 15775 / CGMCC 1.7692 / B2</strain>
    </source>
</reference>
<dbReference type="PANTHER" id="PTHR43537:SF5">
    <property type="entry name" value="UXU OPERON TRANSCRIPTIONAL REGULATOR"/>
    <property type="match status" value="1"/>
</dbReference>
<dbReference type="PRINTS" id="PR00035">
    <property type="entry name" value="HTHGNTR"/>
</dbReference>
<organism evidence="5 6">
    <name type="scientific">Pelagibacterium halotolerans (strain DSM 22347 / JCM 15775 / CGMCC 1.7692 / B2)</name>
    <dbReference type="NCBI Taxonomy" id="1082931"/>
    <lineage>
        <taxon>Bacteria</taxon>
        <taxon>Pseudomonadati</taxon>
        <taxon>Pseudomonadota</taxon>
        <taxon>Alphaproteobacteria</taxon>
        <taxon>Hyphomicrobiales</taxon>
        <taxon>Devosiaceae</taxon>
        <taxon>Pelagibacterium</taxon>
    </lineage>
</organism>
<evidence type="ECO:0000256" key="1">
    <source>
        <dbReference type="ARBA" id="ARBA00023015"/>
    </source>
</evidence>
<dbReference type="eggNOG" id="COG2186">
    <property type="taxonomic scope" value="Bacteria"/>
</dbReference>
<dbReference type="STRING" id="1082931.KKY_2667"/>
<dbReference type="PROSITE" id="PS50949">
    <property type="entry name" value="HTH_GNTR"/>
    <property type="match status" value="1"/>
</dbReference>